<comment type="subcellular location">
    <subcellularLocation>
        <location evidence="4">Membrane</location>
        <topology evidence="4">Multi-pass membrane protein</topology>
    </subcellularLocation>
</comment>
<evidence type="ECO:0000256" key="3">
    <source>
        <dbReference type="ARBA" id="ARBA00023136"/>
    </source>
</evidence>
<protein>
    <recommendedName>
        <fullName evidence="4">Copper transport protein</fullName>
    </recommendedName>
</protein>
<dbReference type="AlphaFoldDB" id="A0A915EHX9"/>
<feature type="transmembrane region" description="Helical" evidence="4">
    <location>
        <begin position="101"/>
        <end position="124"/>
    </location>
</feature>
<reference evidence="6" key="1">
    <citation type="submission" date="2022-11" db="UniProtKB">
        <authorList>
            <consortium name="WormBaseParasite"/>
        </authorList>
    </citation>
    <scope>IDENTIFICATION</scope>
</reference>
<evidence type="ECO:0000256" key="1">
    <source>
        <dbReference type="ARBA" id="ARBA00022692"/>
    </source>
</evidence>
<dbReference type="PANTHER" id="PTHR12483">
    <property type="entry name" value="SOLUTE CARRIER FAMILY 31 COPPER TRANSPORTERS"/>
    <property type="match status" value="1"/>
</dbReference>
<organism evidence="5 6">
    <name type="scientific">Ditylenchus dipsaci</name>
    <dbReference type="NCBI Taxonomy" id="166011"/>
    <lineage>
        <taxon>Eukaryota</taxon>
        <taxon>Metazoa</taxon>
        <taxon>Ecdysozoa</taxon>
        <taxon>Nematoda</taxon>
        <taxon>Chromadorea</taxon>
        <taxon>Rhabditida</taxon>
        <taxon>Tylenchina</taxon>
        <taxon>Tylenchomorpha</taxon>
        <taxon>Sphaerularioidea</taxon>
        <taxon>Anguinidae</taxon>
        <taxon>Anguininae</taxon>
        <taxon>Ditylenchus</taxon>
    </lineage>
</organism>
<keyword evidence="1 4" id="KW-0812">Transmembrane</keyword>
<accession>A0A915EHX9</accession>
<dbReference type="InterPro" id="IPR007274">
    <property type="entry name" value="Cop_transporter"/>
</dbReference>
<keyword evidence="4" id="KW-0186">Copper</keyword>
<keyword evidence="5" id="KW-1185">Reference proteome</keyword>
<evidence type="ECO:0000256" key="4">
    <source>
        <dbReference type="RuleBase" id="RU367022"/>
    </source>
</evidence>
<dbReference type="PANTHER" id="PTHR12483:SF30">
    <property type="entry name" value="COPPER TRANSPORT PROTEIN"/>
    <property type="match status" value="1"/>
</dbReference>
<keyword evidence="4" id="KW-0406">Ion transport</keyword>
<evidence type="ECO:0000313" key="5">
    <source>
        <dbReference type="Proteomes" id="UP000887574"/>
    </source>
</evidence>
<comment type="similarity">
    <text evidence="4">Belongs to the copper transporter (Ctr) (TC 1.A.56) family. SLC31A subfamily.</text>
</comment>
<evidence type="ECO:0000313" key="6">
    <source>
        <dbReference type="WBParaSite" id="jg6085"/>
    </source>
</evidence>
<feature type="transmembrane region" description="Helical" evidence="4">
    <location>
        <begin position="28"/>
        <end position="48"/>
    </location>
</feature>
<dbReference type="GO" id="GO:0005375">
    <property type="term" value="F:copper ion transmembrane transporter activity"/>
    <property type="evidence" value="ECO:0007669"/>
    <property type="project" value="UniProtKB-UniRule"/>
</dbReference>
<sequence length="142" mass="16107">MPGMGHPMAFHFGSTEVVLFTFWSTQSWLGILLSCLLIMLGCFVMEFVRWFRLYRKKQQLVAENQGGLTPKTFYMNIAGDGTLHAVQLTLSYMLMLVFMTFNVWLCISVILGEVMARILFGIFFPQLERLNDGLAGTETCCG</sequence>
<dbReference type="GO" id="GO:0016020">
    <property type="term" value="C:membrane"/>
    <property type="evidence" value="ECO:0007669"/>
    <property type="project" value="UniProtKB-SubCell"/>
</dbReference>
<dbReference type="WBParaSite" id="jg6085">
    <property type="protein sequence ID" value="jg6085"/>
    <property type="gene ID" value="jg6085"/>
</dbReference>
<proteinExistence type="inferred from homology"/>
<dbReference type="Pfam" id="PF04145">
    <property type="entry name" value="Ctr"/>
    <property type="match status" value="2"/>
</dbReference>
<keyword evidence="3 4" id="KW-0472">Membrane</keyword>
<evidence type="ECO:0000256" key="2">
    <source>
        <dbReference type="ARBA" id="ARBA00022989"/>
    </source>
</evidence>
<keyword evidence="4" id="KW-0187">Copper transport</keyword>
<name>A0A915EHX9_9BILA</name>
<dbReference type="Proteomes" id="UP000887574">
    <property type="component" value="Unplaced"/>
</dbReference>
<keyword evidence="4" id="KW-0813">Transport</keyword>
<keyword evidence="2 4" id="KW-1133">Transmembrane helix</keyword>